<evidence type="ECO:0000256" key="18">
    <source>
        <dbReference type="ARBA" id="ARBA00062709"/>
    </source>
</evidence>
<dbReference type="Ensembl" id="ENSCSET00000027512.1">
    <property type="protein sequence ID" value="ENSCSEP00000027146.1"/>
    <property type="gene ID" value="ENSCSEG00000017346.1"/>
</dbReference>
<comment type="subcellular location">
    <subcellularLocation>
        <location evidence="3">Endoplasmic reticulum membrane</location>
        <topology evidence="3">Single-pass membrane protein</topology>
    </subcellularLocation>
    <subcellularLocation>
        <location evidence="2">Nucleus envelope</location>
    </subcellularLocation>
</comment>
<feature type="region of interest" description="Disordered" evidence="23">
    <location>
        <begin position="15"/>
        <end position="127"/>
    </location>
</feature>
<comment type="function">
    <text evidence="17">E3 ubiquitin-protein ligase which promotes polyubiquitination and degradation by the proteasome pathway of ZIC2.</text>
</comment>
<dbReference type="InterPro" id="IPR017907">
    <property type="entry name" value="Znf_RING_CS"/>
</dbReference>
<dbReference type="GeneTree" id="ENSGT00950000182909"/>
<keyword evidence="10 22" id="KW-0863">Zinc-finger</keyword>
<protein>
    <recommendedName>
        <fullName evidence="19">E3 ubiquitin-protein ligase RNF180</fullName>
        <ecNumber evidence="5">2.3.2.27</ecNumber>
    </recommendedName>
    <alternativeName>
        <fullName evidence="21">RING finger protein 180</fullName>
    </alternativeName>
    <alternativeName>
        <fullName evidence="20">RING-type E3 ubiquitin transferase RNF180</fullName>
    </alternativeName>
</protein>
<comment type="pathway">
    <text evidence="4">Protein modification; protein ubiquitination.</text>
</comment>
<evidence type="ECO:0000313" key="27">
    <source>
        <dbReference type="Proteomes" id="UP000265120"/>
    </source>
</evidence>
<feature type="compositionally biased region" description="Acidic residues" evidence="23">
    <location>
        <begin position="236"/>
        <end position="261"/>
    </location>
</feature>
<evidence type="ECO:0000256" key="16">
    <source>
        <dbReference type="ARBA" id="ARBA00023242"/>
    </source>
</evidence>
<keyword evidence="13" id="KW-0862">Zinc</keyword>
<evidence type="ECO:0000256" key="21">
    <source>
        <dbReference type="ARBA" id="ARBA00080502"/>
    </source>
</evidence>
<keyword evidence="14 24" id="KW-1133">Transmembrane helix</keyword>
<dbReference type="GO" id="GO:0032436">
    <property type="term" value="P:positive regulation of proteasomal ubiquitin-dependent protein catabolic process"/>
    <property type="evidence" value="ECO:0007669"/>
    <property type="project" value="TreeGrafter"/>
</dbReference>
<dbReference type="GO" id="GO:0000209">
    <property type="term" value="P:protein polyubiquitination"/>
    <property type="evidence" value="ECO:0007669"/>
    <property type="project" value="InterPro"/>
</dbReference>
<evidence type="ECO:0000256" key="17">
    <source>
        <dbReference type="ARBA" id="ARBA00058659"/>
    </source>
</evidence>
<dbReference type="CDD" id="cd16554">
    <property type="entry name" value="RING-HC_RNF180"/>
    <property type="match status" value="1"/>
</dbReference>
<evidence type="ECO:0000256" key="12">
    <source>
        <dbReference type="ARBA" id="ARBA00022824"/>
    </source>
</evidence>
<evidence type="ECO:0000256" key="9">
    <source>
        <dbReference type="ARBA" id="ARBA00022723"/>
    </source>
</evidence>
<feature type="compositionally biased region" description="Low complexity" evidence="23">
    <location>
        <begin position="329"/>
        <end position="342"/>
    </location>
</feature>
<dbReference type="GO" id="GO:0005635">
    <property type="term" value="C:nuclear envelope"/>
    <property type="evidence" value="ECO:0007669"/>
    <property type="project" value="UniProtKB-SubCell"/>
</dbReference>
<feature type="compositionally biased region" description="Low complexity" evidence="23">
    <location>
        <begin position="180"/>
        <end position="193"/>
    </location>
</feature>
<sequence length="519" mass="58910">MDSWLEDVEINISRGIEGCRSEDESKEKGYDDAQHVKAVRPKLRSSAQAEEGSVKRLVRPPLPGRKSHRKTSNKDSRGAWSPENQDFDEQIPISSGKLRQKKAGRFLRDRAQEKWEEGTPRSLQRSRSSVELFGAWDFGESFNSSQRGHNCSRPLCVGCSQTNNISLSAQSLQPTMKHVSSSPSESPFQSRLSPPSPQRLSPKKAQPSSPREPDNSMEVKAGATTGQLSRHQSLELGEDDDEEEEQKNGVDEDENLEDEEEGAHGVTEVISHTVTPAGGQTSEHAIGRKTSNKENNRSNCRRRRQRRHEVWRQSPCHEKRQSSTGNTCSSRSSSSSSSSSSSDDGDISPGDKEGYICAVCLDVYFSPYMCHPCNHIFCEPCLRTLAKNSPTNTPCPLCRTVITHVFFQKELNQTARTFFPNEYLSRKQNFQRTSYSKWPLPSCRRFFRIFGSFQRPSSPTARRQFSHRGSYHLDAIDFQGDSRRWGFDMDMVIIYIHSVNWIIAFFIFGFLCYLFFSTF</sequence>
<dbReference type="PANTHER" id="PTHR46717">
    <property type="entry name" value="E3 UBIQUITIN-PROTEIN LIGASE RNF180"/>
    <property type="match status" value="1"/>
</dbReference>
<evidence type="ECO:0000313" key="26">
    <source>
        <dbReference type="Ensembl" id="ENSCSEP00000027146.1"/>
    </source>
</evidence>
<dbReference type="GO" id="GO:0042428">
    <property type="term" value="P:serotonin metabolic process"/>
    <property type="evidence" value="ECO:0007669"/>
    <property type="project" value="TreeGrafter"/>
</dbReference>
<keyword evidence="11" id="KW-0833">Ubl conjugation pathway</keyword>
<dbReference type="GO" id="GO:0005789">
    <property type="term" value="C:endoplasmic reticulum membrane"/>
    <property type="evidence" value="ECO:0007669"/>
    <property type="project" value="UniProtKB-SubCell"/>
</dbReference>
<dbReference type="FunFam" id="3.30.40.10:FF:000316">
    <property type="entry name" value="E3 ubiquitin-protein ligase RNF180"/>
    <property type="match status" value="1"/>
</dbReference>
<dbReference type="SUPFAM" id="SSF57850">
    <property type="entry name" value="RING/U-box"/>
    <property type="match status" value="1"/>
</dbReference>
<feature type="compositionally biased region" description="Basic and acidic residues" evidence="23">
    <location>
        <begin position="106"/>
        <end position="119"/>
    </location>
</feature>
<evidence type="ECO:0000256" key="13">
    <source>
        <dbReference type="ARBA" id="ARBA00022833"/>
    </source>
</evidence>
<dbReference type="GO" id="GO:0061630">
    <property type="term" value="F:ubiquitin protein ligase activity"/>
    <property type="evidence" value="ECO:0007669"/>
    <property type="project" value="UniProtKB-EC"/>
</dbReference>
<evidence type="ECO:0000256" key="14">
    <source>
        <dbReference type="ARBA" id="ARBA00022989"/>
    </source>
</evidence>
<dbReference type="PROSITE" id="PS50089">
    <property type="entry name" value="ZF_RING_2"/>
    <property type="match status" value="1"/>
</dbReference>
<keyword evidence="27" id="KW-1185">Reference proteome</keyword>
<reference evidence="26" key="3">
    <citation type="submission" date="2025-09" db="UniProtKB">
        <authorList>
            <consortium name="Ensembl"/>
        </authorList>
    </citation>
    <scope>IDENTIFICATION</scope>
</reference>
<reference evidence="26 27" key="1">
    <citation type="journal article" date="2014" name="Nat. Genet.">
        <title>Whole-genome sequence of a flatfish provides insights into ZW sex chromosome evolution and adaptation to a benthic lifestyle.</title>
        <authorList>
            <person name="Chen S."/>
            <person name="Zhang G."/>
            <person name="Shao C."/>
            <person name="Huang Q."/>
            <person name="Liu G."/>
            <person name="Zhang P."/>
            <person name="Song W."/>
            <person name="An N."/>
            <person name="Chalopin D."/>
            <person name="Volff J.N."/>
            <person name="Hong Y."/>
            <person name="Li Q."/>
            <person name="Sha Z."/>
            <person name="Zhou H."/>
            <person name="Xie M."/>
            <person name="Yu Q."/>
            <person name="Liu Y."/>
            <person name="Xiang H."/>
            <person name="Wang N."/>
            <person name="Wu K."/>
            <person name="Yang C."/>
            <person name="Zhou Q."/>
            <person name="Liao X."/>
            <person name="Yang L."/>
            <person name="Hu Q."/>
            <person name="Zhang J."/>
            <person name="Meng L."/>
            <person name="Jin L."/>
            <person name="Tian Y."/>
            <person name="Lian J."/>
            <person name="Yang J."/>
            <person name="Miao G."/>
            <person name="Liu S."/>
            <person name="Liang Z."/>
            <person name="Yan F."/>
            <person name="Li Y."/>
            <person name="Sun B."/>
            <person name="Zhang H."/>
            <person name="Zhang J."/>
            <person name="Zhu Y."/>
            <person name="Du M."/>
            <person name="Zhao Y."/>
            <person name="Schartl M."/>
            <person name="Tang Q."/>
            <person name="Wang J."/>
        </authorList>
    </citation>
    <scope>NUCLEOTIDE SEQUENCE</scope>
</reference>
<dbReference type="Proteomes" id="UP000265120">
    <property type="component" value="Chromosome Z"/>
</dbReference>
<accession>A0A3P8WNQ4</accession>
<keyword evidence="15 24" id="KW-0472">Membrane</keyword>
<dbReference type="Gene3D" id="3.30.40.10">
    <property type="entry name" value="Zinc/RING finger domain, C3HC4 (zinc finger)"/>
    <property type="match status" value="1"/>
</dbReference>
<keyword evidence="9" id="KW-0479">Metal-binding</keyword>
<proteinExistence type="predicted"/>
<comment type="subunit">
    <text evidence="18">Interacts with ZIC2.</text>
</comment>
<feature type="region of interest" description="Disordered" evidence="23">
    <location>
        <begin position="171"/>
        <end position="348"/>
    </location>
</feature>
<evidence type="ECO:0000256" key="19">
    <source>
        <dbReference type="ARBA" id="ARBA00067421"/>
    </source>
</evidence>
<evidence type="ECO:0000256" key="4">
    <source>
        <dbReference type="ARBA" id="ARBA00004906"/>
    </source>
</evidence>
<dbReference type="InterPro" id="IPR045790">
    <property type="entry name" value="RNF180_C"/>
</dbReference>
<dbReference type="InterPro" id="IPR033263">
    <property type="entry name" value="RNF180"/>
</dbReference>
<dbReference type="GO" id="GO:0042415">
    <property type="term" value="P:norepinephrine metabolic process"/>
    <property type="evidence" value="ECO:0007669"/>
    <property type="project" value="TreeGrafter"/>
</dbReference>
<dbReference type="InParanoid" id="A0A3P8WNQ4"/>
<dbReference type="GO" id="GO:0031624">
    <property type="term" value="F:ubiquitin conjugating enzyme binding"/>
    <property type="evidence" value="ECO:0007669"/>
    <property type="project" value="TreeGrafter"/>
</dbReference>
<keyword evidence="6" id="KW-0597">Phosphoprotein</keyword>
<feature type="transmembrane region" description="Helical" evidence="24">
    <location>
        <begin position="492"/>
        <end position="516"/>
    </location>
</feature>
<evidence type="ECO:0000256" key="23">
    <source>
        <dbReference type="SAM" id="MobiDB-lite"/>
    </source>
</evidence>
<reference evidence="26" key="2">
    <citation type="submission" date="2025-08" db="UniProtKB">
        <authorList>
            <consortium name="Ensembl"/>
        </authorList>
    </citation>
    <scope>IDENTIFICATION</scope>
</reference>
<keyword evidence="16" id="KW-0539">Nucleus</keyword>
<name>A0A3P8WNQ4_CYNSE</name>
<evidence type="ECO:0000259" key="25">
    <source>
        <dbReference type="PROSITE" id="PS50089"/>
    </source>
</evidence>
<dbReference type="SMART" id="SM00184">
    <property type="entry name" value="RING"/>
    <property type="match status" value="1"/>
</dbReference>
<dbReference type="PANTHER" id="PTHR46717:SF1">
    <property type="entry name" value="E3 UBIQUITIN-PROTEIN LIGASE RNF180"/>
    <property type="match status" value="1"/>
</dbReference>
<evidence type="ECO:0000256" key="10">
    <source>
        <dbReference type="ARBA" id="ARBA00022771"/>
    </source>
</evidence>
<evidence type="ECO:0000256" key="5">
    <source>
        <dbReference type="ARBA" id="ARBA00012483"/>
    </source>
</evidence>
<evidence type="ECO:0000256" key="20">
    <source>
        <dbReference type="ARBA" id="ARBA00079826"/>
    </source>
</evidence>
<evidence type="ECO:0000256" key="15">
    <source>
        <dbReference type="ARBA" id="ARBA00023136"/>
    </source>
</evidence>
<dbReference type="PROSITE" id="PS00518">
    <property type="entry name" value="ZF_RING_1"/>
    <property type="match status" value="1"/>
</dbReference>
<keyword evidence="8 24" id="KW-0812">Transmembrane</keyword>
<evidence type="ECO:0000256" key="22">
    <source>
        <dbReference type="PROSITE-ProRule" id="PRU00175"/>
    </source>
</evidence>
<evidence type="ECO:0000256" key="24">
    <source>
        <dbReference type="SAM" id="Phobius"/>
    </source>
</evidence>
<evidence type="ECO:0000256" key="7">
    <source>
        <dbReference type="ARBA" id="ARBA00022679"/>
    </source>
</evidence>
<dbReference type="AlphaFoldDB" id="A0A3P8WNQ4"/>
<dbReference type="KEGG" id="csem:103397719"/>
<dbReference type="EC" id="2.3.2.27" evidence="5"/>
<dbReference type="InterPro" id="IPR013083">
    <property type="entry name" value="Znf_RING/FYVE/PHD"/>
</dbReference>
<dbReference type="Pfam" id="PF19332">
    <property type="entry name" value="RNF180_C"/>
    <property type="match status" value="1"/>
</dbReference>
<evidence type="ECO:0000256" key="11">
    <source>
        <dbReference type="ARBA" id="ARBA00022786"/>
    </source>
</evidence>
<evidence type="ECO:0000256" key="3">
    <source>
        <dbReference type="ARBA" id="ARBA00004389"/>
    </source>
</evidence>
<feature type="compositionally biased region" description="Polar residues" evidence="23">
    <location>
        <begin position="270"/>
        <end position="283"/>
    </location>
</feature>
<dbReference type="Pfam" id="PF13639">
    <property type="entry name" value="zf-RING_2"/>
    <property type="match status" value="1"/>
</dbReference>
<evidence type="ECO:0000256" key="8">
    <source>
        <dbReference type="ARBA" id="ARBA00022692"/>
    </source>
</evidence>
<comment type="catalytic activity">
    <reaction evidence="1">
        <text>S-ubiquitinyl-[E2 ubiquitin-conjugating enzyme]-L-cysteine + [acceptor protein]-L-lysine = [E2 ubiquitin-conjugating enzyme]-L-cysteine + N(6)-ubiquitinyl-[acceptor protein]-L-lysine.</text>
        <dbReference type="EC" id="2.3.2.27"/>
    </reaction>
</comment>
<keyword evidence="7" id="KW-0808">Transferase</keyword>
<dbReference type="OMA" id="LQRGHTC"/>
<feature type="domain" description="RING-type" evidence="25">
    <location>
        <begin position="357"/>
        <end position="399"/>
    </location>
</feature>
<evidence type="ECO:0000256" key="6">
    <source>
        <dbReference type="ARBA" id="ARBA00022553"/>
    </source>
</evidence>
<organism evidence="26 27">
    <name type="scientific">Cynoglossus semilaevis</name>
    <name type="common">Tongue sole</name>
    <dbReference type="NCBI Taxonomy" id="244447"/>
    <lineage>
        <taxon>Eukaryota</taxon>
        <taxon>Metazoa</taxon>
        <taxon>Chordata</taxon>
        <taxon>Craniata</taxon>
        <taxon>Vertebrata</taxon>
        <taxon>Euteleostomi</taxon>
        <taxon>Actinopterygii</taxon>
        <taxon>Neopterygii</taxon>
        <taxon>Teleostei</taxon>
        <taxon>Neoteleostei</taxon>
        <taxon>Acanthomorphata</taxon>
        <taxon>Carangaria</taxon>
        <taxon>Pleuronectiformes</taxon>
        <taxon>Pleuronectoidei</taxon>
        <taxon>Cynoglossidae</taxon>
        <taxon>Cynoglossinae</taxon>
        <taxon>Cynoglossus</taxon>
    </lineage>
</organism>
<feature type="compositionally biased region" description="Basic and acidic residues" evidence="23">
    <location>
        <begin position="308"/>
        <end position="321"/>
    </location>
</feature>
<keyword evidence="12" id="KW-0256">Endoplasmic reticulum</keyword>
<evidence type="ECO:0000256" key="2">
    <source>
        <dbReference type="ARBA" id="ARBA00004259"/>
    </source>
</evidence>
<dbReference type="InterPro" id="IPR001841">
    <property type="entry name" value="Znf_RING"/>
</dbReference>
<evidence type="ECO:0000256" key="1">
    <source>
        <dbReference type="ARBA" id="ARBA00000900"/>
    </source>
</evidence>
<feature type="compositionally biased region" description="Basic and acidic residues" evidence="23">
    <location>
        <begin position="17"/>
        <end position="35"/>
    </location>
</feature>
<dbReference type="GO" id="GO:0008270">
    <property type="term" value="F:zinc ion binding"/>
    <property type="evidence" value="ECO:0007669"/>
    <property type="project" value="UniProtKB-KW"/>
</dbReference>